<dbReference type="EMBL" id="CP000009">
    <property type="protein sequence ID" value="AAW62090.1"/>
    <property type="molecule type" value="Genomic_DNA"/>
</dbReference>
<dbReference type="eggNOG" id="ENOG50344RR">
    <property type="taxonomic scope" value="Bacteria"/>
</dbReference>
<dbReference type="STRING" id="290633.GOX2358"/>
<accession>Q5FNF7</accession>
<organism evidence="1 2">
    <name type="scientific">Gluconobacter oxydans (strain 621H)</name>
    <name type="common">Gluconobacter suboxydans</name>
    <dbReference type="NCBI Taxonomy" id="290633"/>
    <lineage>
        <taxon>Bacteria</taxon>
        <taxon>Pseudomonadati</taxon>
        <taxon>Pseudomonadota</taxon>
        <taxon>Alphaproteobacteria</taxon>
        <taxon>Acetobacterales</taxon>
        <taxon>Acetobacteraceae</taxon>
        <taxon>Gluconobacter</taxon>
    </lineage>
</organism>
<sequence length="107" mass="11477">MALYQSLDGFPMASDMVGLTADQWDGPRFGVGIANGHIVPYTPPMPVISLKEQASHALSLARSYIYSNYGILNEPTPDSWVTYLKALMAIQNGTDTTSTSLPAGPKS</sequence>
<evidence type="ECO:0008006" key="3">
    <source>
        <dbReference type="Google" id="ProtNLM"/>
    </source>
</evidence>
<evidence type="ECO:0000313" key="1">
    <source>
        <dbReference type="EMBL" id="AAW62090.1"/>
    </source>
</evidence>
<dbReference type="AlphaFoldDB" id="Q5FNF7"/>
<dbReference type="HOGENOM" id="CLU_2206296_0_0_5"/>
<reference evidence="1 2" key="1">
    <citation type="journal article" date="2005" name="Nat. Biotechnol.">
        <title>Complete genome sequence of the acetic acid bacterium Gluconobacter oxydans.</title>
        <authorList>
            <person name="Prust C."/>
            <person name="Hoffmeister M."/>
            <person name="Liesegang H."/>
            <person name="Wiezer A."/>
            <person name="Fricke W.F."/>
            <person name="Ehrenreich A."/>
            <person name="Gottschalk G."/>
            <person name="Deppenmeier U."/>
        </authorList>
    </citation>
    <scope>NUCLEOTIDE SEQUENCE [LARGE SCALE GENOMIC DNA]</scope>
    <source>
        <strain evidence="1 2">621H</strain>
    </source>
</reference>
<dbReference type="KEGG" id="gox:GOX2358"/>
<keyword evidence="2" id="KW-1185">Reference proteome</keyword>
<evidence type="ECO:0000313" key="2">
    <source>
        <dbReference type="Proteomes" id="UP000006375"/>
    </source>
</evidence>
<protein>
    <recommendedName>
        <fullName evidence="3">Phage protein</fullName>
    </recommendedName>
</protein>
<name>Q5FNF7_GLUOX</name>
<proteinExistence type="predicted"/>
<dbReference type="Proteomes" id="UP000006375">
    <property type="component" value="Chromosome"/>
</dbReference>
<gene>
    <name evidence="1" type="ordered locus">GOX2358</name>
</gene>